<name>A0A438EUU5_VITVI</name>
<sequence>MLAQSASLTYPYIASIRKGMRPGPKISKTVKGKFRLEAGILQIEGVKSVFKKTFSVGKEENLLKASSPRVPVKEFWLLFHRVFELSLNLSMTVGNGADVAMMR</sequence>
<reference evidence="1 2" key="1">
    <citation type="journal article" date="2018" name="PLoS Genet.">
        <title>Population sequencing reveals clonal diversity and ancestral inbreeding in the grapevine cultivar Chardonnay.</title>
        <authorList>
            <person name="Roach M.J."/>
            <person name="Johnson D.L."/>
            <person name="Bohlmann J."/>
            <person name="van Vuuren H.J."/>
            <person name="Jones S.J."/>
            <person name="Pretorius I.S."/>
            <person name="Schmidt S.A."/>
            <person name="Borneman A.R."/>
        </authorList>
    </citation>
    <scope>NUCLEOTIDE SEQUENCE [LARGE SCALE GENOMIC DNA]</scope>
    <source>
        <strain evidence="2">cv. Chardonnay</strain>
        <tissue evidence="1">Leaf</tissue>
    </source>
</reference>
<dbReference type="Proteomes" id="UP000288805">
    <property type="component" value="Unassembled WGS sequence"/>
</dbReference>
<organism evidence="1 2">
    <name type="scientific">Vitis vinifera</name>
    <name type="common">Grape</name>
    <dbReference type="NCBI Taxonomy" id="29760"/>
    <lineage>
        <taxon>Eukaryota</taxon>
        <taxon>Viridiplantae</taxon>
        <taxon>Streptophyta</taxon>
        <taxon>Embryophyta</taxon>
        <taxon>Tracheophyta</taxon>
        <taxon>Spermatophyta</taxon>
        <taxon>Magnoliopsida</taxon>
        <taxon>eudicotyledons</taxon>
        <taxon>Gunneridae</taxon>
        <taxon>Pentapetalae</taxon>
        <taxon>rosids</taxon>
        <taxon>Vitales</taxon>
        <taxon>Vitaceae</taxon>
        <taxon>Viteae</taxon>
        <taxon>Vitis</taxon>
    </lineage>
</organism>
<gene>
    <name evidence="1" type="ORF">CK203_084006</name>
</gene>
<accession>A0A438EUU5</accession>
<protein>
    <submittedName>
        <fullName evidence="1">Uncharacterized protein</fullName>
    </submittedName>
</protein>
<evidence type="ECO:0000313" key="1">
    <source>
        <dbReference type="EMBL" id="RVW51456.1"/>
    </source>
</evidence>
<comment type="caution">
    <text evidence="1">The sequence shown here is derived from an EMBL/GenBank/DDBJ whole genome shotgun (WGS) entry which is preliminary data.</text>
</comment>
<proteinExistence type="predicted"/>
<dbReference type="AlphaFoldDB" id="A0A438EUU5"/>
<dbReference type="EMBL" id="QGNW01001180">
    <property type="protein sequence ID" value="RVW51456.1"/>
    <property type="molecule type" value="Genomic_DNA"/>
</dbReference>
<evidence type="ECO:0000313" key="2">
    <source>
        <dbReference type="Proteomes" id="UP000288805"/>
    </source>
</evidence>